<dbReference type="GO" id="GO:0004622">
    <property type="term" value="F:phosphatidylcholine lysophospholipase activity"/>
    <property type="evidence" value="ECO:0007669"/>
    <property type="project" value="TreeGrafter"/>
</dbReference>
<dbReference type="PANTHER" id="PTHR30383:SF5">
    <property type="entry name" value="SGNH HYDROLASE-TYPE ESTERASE DOMAIN-CONTAINING PROTEIN"/>
    <property type="match status" value="1"/>
</dbReference>
<keyword evidence="1" id="KW-1133">Transmembrane helix</keyword>
<proteinExistence type="predicted"/>
<reference evidence="3 4" key="1">
    <citation type="submission" date="2018-06" db="EMBL/GenBank/DDBJ databases">
        <title>Genome Sequence of the Brown Rot Fungal Pathogen Monilinia fructigena.</title>
        <authorList>
            <person name="Landi L."/>
            <person name="De Miccolis Angelini R.M."/>
            <person name="Pollastro S."/>
            <person name="Abate D."/>
            <person name="Faretra F."/>
            <person name="Romanazzi G."/>
        </authorList>
    </citation>
    <scope>NUCLEOTIDE SEQUENCE [LARGE SCALE GENOMIC DNA]</scope>
    <source>
        <strain evidence="3 4">Mfrg269</strain>
    </source>
</reference>
<dbReference type="InterPro" id="IPR036514">
    <property type="entry name" value="SGNH_hydro_sf"/>
</dbReference>
<dbReference type="OrthoDB" id="3915838at2759"/>
<comment type="caution">
    <text evidence="3">The sequence shown here is derived from an EMBL/GenBank/DDBJ whole genome shotgun (WGS) entry which is preliminary data.</text>
</comment>
<gene>
    <name evidence="3" type="ORF">DID88_005582</name>
</gene>
<feature type="chain" id="PRO_5017286178" description="SGNH hydrolase-type esterase domain-containing protein" evidence="2">
    <location>
        <begin position="22"/>
        <end position="296"/>
    </location>
</feature>
<dbReference type="Gene3D" id="3.40.50.1110">
    <property type="entry name" value="SGNH hydrolase"/>
    <property type="match status" value="1"/>
</dbReference>
<organism evidence="3 4">
    <name type="scientific">Monilinia fructigena</name>
    <dbReference type="NCBI Taxonomy" id="38457"/>
    <lineage>
        <taxon>Eukaryota</taxon>
        <taxon>Fungi</taxon>
        <taxon>Dikarya</taxon>
        <taxon>Ascomycota</taxon>
        <taxon>Pezizomycotina</taxon>
        <taxon>Leotiomycetes</taxon>
        <taxon>Helotiales</taxon>
        <taxon>Sclerotiniaceae</taxon>
        <taxon>Monilinia</taxon>
    </lineage>
</organism>
<dbReference type="Proteomes" id="UP000249056">
    <property type="component" value="Unassembled WGS sequence"/>
</dbReference>
<keyword evidence="1" id="KW-0812">Transmembrane</keyword>
<keyword evidence="2" id="KW-0732">Signal</keyword>
<accession>A0A395J091</accession>
<keyword evidence="4" id="KW-1185">Reference proteome</keyword>
<evidence type="ECO:0000313" key="3">
    <source>
        <dbReference type="EMBL" id="RAL65920.1"/>
    </source>
</evidence>
<dbReference type="InterPro" id="IPR051532">
    <property type="entry name" value="Ester_Hydrolysis_Enzymes"/>
</dbReference>
<evidence type="ECO:0000313" key="4">
    <source>
        <dbReference type="Proteomes" id="UP000249056"/>
    </source>
</evidence>
<sequence length="296" mass="31843">MMHFLLHLSIRIGIILSCVNASKGYNGMRYNPTTYNATASNTMISGKTLRIQPLGNSITYGYLSSDGNGYRLGLLDLLTSAGNTVQYVGSVKAGNMSDNFNEGHPGAVISQIAEYANLSLPEDPNLYCPDRLSGLIDEITSAVPNVTVLVAQLTPAANTTVDDAMVTFNSKIPDIVASKVAAGQKVLTINMMDYVTVNDLVDGLHPTDYGYQQMAKAWFTGIQTVQNKGWIDPPISTNITYAITLAYHAPLATSTSITTTSNNITILSKSASDRQFPIPYFGTISLSALLGFFLYA</sequence>
<dbReference type="AlphaFoldDB" id="A0A395J091"/>
<keyword evidence="1" id="KW-0472">Membrane</keyword>
<dbReference type="PANTHER" id="PTHR30383">
    <property type="entry name" value="THIOESTERASE 1/PROTEASE 1/LYSOPHOSPHOLIPASE L1"/>
    <property type="match status" value="1"/>
</dbReference>
<evidence type="ECO:0008006" key="5">
    <source>
        <dbReference type="Google" id="ProtNLM"/>
    </source>
</evidence>
<dbReference type="EMBL" id="QKRW01000008">
    <property type="protein sequence ID" value="RAL65920.1"/>
    <property type="molecule type" value="Genomic_DNA"/>
</dbReference>
<protein>
    <recommendedName>
        <fullName evidence="5">SGNH hydrolase-type esterase domain-containing protein</fullName>
    </recommendedName>
</protein>
<feature type="transmembrane region" description="Helical" evidence="1">
    <location>
        <begin position="278"/>
        <end position="295"/>
    </location>
</feature>
<evidence type="ECO:0000256" key="1">
    <source>
        <dbReference type="SAM" id="Phobius"/>
    </source>
</evidence>
<name>A0A395J091_9HELO</name>
<dbReference type="SUPFAM" id="SSF52266">
    <property type="entry name" value="SGNH hydrolase"/>
    <property type="match status" value="1"/>
</dbReference>
<evidence type="ECO:0000256" key="2">
    <source>
        <dbReference type="SAM" id="SignalP"/>
    </source>
</evidence>
<feature type="signal peptide" evidence="2">
    <location>
        <begin position="1"/>
        <end position="21"/>
    </location>
</feature>